<dbReference type="Proteomes" id="UP001465668">
    <property type="component" value="Unassembled WGS sequence"/>
</dbReference>
<feature type="region of interest" description="Disordered" evidence="1">
    <location>
        <begin position="386"/>
        <end position="405"/>
    </location>
</feature>
<reference evidence="2 3" key="1">
    <citation type="submission" date="2024-02" db="EMBL/GenBank/DDBJ databases">
        <title>First draft genome assembly of two strains of Seiridium cardinale.</title>
        <authorList>
            <person name="Emiliani G."/>
            <person name="Scali E."/>
        </authorList>
    </citation>
    <scope>NUCLEOTIDE SEQUENCE [LARGE SCALE GENOMIC DNA]</scope>
    <source>
        <strain evidence="2 3">BM-138-000479</strain>
    </source>
</reference>
<evidence type="ECO:0000313" key="3">
    <source>
        <dbReference type="Proteomes" id="UP001465668"/>
    </source>
</evidence>
<accession>A0ABR2Y4K5</accession>
<keyword evidence="3" id="KW-1185">Reference proteome</keyword>
<protein>
    <submittedName>
        <fullName evidence="2">F-box domain-containing protein</fullName>
    </submittedName>
</protein>
<dbReference type="EMBL" id="JARVKM010000005">
    <property type="protein sequence ID" value="KAK9780973.1"/>
    <property type="molecule type" value="Genomic_DNA"/>
</dbReference>
<feature type="compositionally biased region" description="Polar residues" evidence="1">
    <location>
        <begin position="387"/>
        <end position="405"/>
    </location>
</feature>
<name>A0ABR2Y4K5_9PEZI</name>
<comment type="caution">
    <text evidence="2">The sequence shown here is derived from an EMBL/GenBank/DDBJ whole genome shotgun (WGS) entry which is preliminary data.</text>
</comment>
<organism evidence="2 3">
    <name type="scientific">Seiridium cardinale</name>
    <dbReference type="NCBI Taxonomy" id="138064"/>
    <lineage>
        <taxon>Eukaryota</taxon>
        <taxon>Fungi</taxon>
        <taxon>Dikarya</taxon>
        <taxon>Ascomycota</taxon>
        <taxon>Pezizomycotina</taxon>
        <taxon>Sordariomycetes</taxon>
        <taxon>Xylariomycetidae</taxon>
        <taxon>Amphisphaeriales</taxon>
        <taxon>Sporocadaceae</taxon>
        <taxon>Seiridium</taxon>
    </lineage>
</organism>
<proteinExistence type="predicted"/>
<evidence type="ECO:0000313" key="2">
    <source>
        <dbReference type="EMBL" id="KAK9780973.1"/>
    </source>
</evidence>
<sequence>MMDAQLLRLPWELILNVMTCYIPANPTTLITASDRATQLLLSFSLVNHATHDFAVRRIQQHCVVLDSDDRLRRFLLCLEVSRESGLKLPSVFNNLHTMYLAPFGAIMDNLPTAAWIRDVFGYASGTLKRLIVDMPFDSLPPWNDHLNVGPVLLEGFERLANLEEFVCTRDAGRLSVQDEDNIPKSILYKWPKLRRLGLNRPSCDRDFWESLADIPHLEHIILTGAIGSIRSGFDFREVYLQRAKVDSAVTIVLADVRKHTTVPVKDQTQTDTAGDEDRIQLMALKIQVPKRKNFLDSNSEWLMGTALAGELWDVKGQRILEPPQLVLPHPQIGPFVFSDFCSARPFSAGCQIVQTVVRHLILAVSQCGKKMPTPAPEAPTVKLAWQKESTPAQVQTSMKSPSPED</sequence>
<evidence type="ECO:0000256" key="1">
    <source>
        <dbReference type="SAM" id="MobiDB-lite"/>
    </source>
</evidence>
<gene>
    <name evidence="2" type="ORF">SCAR479_02159</name>
</gene>